<evidence type="ECO:0000313" key="13">
    <source>
        <dbReference type="EMBL" id="RUO20451.1"/>
    </source>
</evidence>
<keyword evidence="7" id="KW-0406">Ion transport</keyword>
<dbReference type="InterPro" id="IPR050298">
    <property type="entry name" value="Gram-neg_bact_OMP"/>
</dbReference>
<dbReference type="PANTHER" id="PTHR34501">
    <property type="entry name" value="PROTEIN YDDL-RELATED"/>
    <property type="match status" value="1"/>
</dbReference>
<evidence type="ECO:0000259" key="12">
    <source>
        <dbReference type="Pfam" id="PF13609"/>
    </source>
</evidence>
<dbReference type="AlphaFoldDB" id="A0A432VVH5"/>
<keyword evidence="3" id="KW-0813">Transport</keyword>
<evidence type="ECO:0000313" key="14">
    <source>
        <dbReference type="Proteomes" id="UP000288395"/>
    </source>
</evidence>
<evidence type="ECO:0000256" key="9">
    <source>
        <dbReference type="ARBA" id="ARBA00023136"/>
    </source>
</evidence>
<dbReference type="EMBL" id="PIPJ01000005">
    <property type="protein sequence ID" value="RUO20451.1"/>
    <property type="molecule type" value="Genomic_DNA"/>
</dbReference>
<dbReference type="CDD" id="cd00342">
    <property type="entry name" value="gram_neg_porins"/>
    <property type="match status" value="1"/>
</dbReference>
<evidence type="ECO:0000256" key="3">
    <source>
        <dbReference type="ARBA" id="ARBA00022448"/>
    </source>
</evidence>
<evidence type="ECO:0000256" key="2">
    <source>
        <dbReference type="ARBA" id="ARBA00011233"/>
    </source>
</evidence>
<sequence>MTFQKPSFRPSLVLTVLASLSFSAYGNTNPAPEIDFYGRLHVSGDYLNDGDDGGLNVSSNSSRVGFKVNYQLSSDLELLGQIERGVNVSDGSSTFSARNSFIGLRGKWGTVRAGYYDSPTKRVINAVEQFRDQVGDGRNLARGGEMNFDRRFKSGVHYTSPTKYNLTWMAHYGTSEESGANTNTDTDAFSTSLTYKMNEWQAMIGFEQQDRADLETLEATRIALIREQGAWTNALFYQHASGMDTGTIETLGITGAYALDAEYSLRAQVYFRDVNDSDDMDAMMISLGISRELDTGVTLYASAAHTNNDELGTANVASSGRGKSLSVPTGNDPFAISLGLLWNF</sequence>
<comment type="caution">
    <text evidence="13">The sequence shown here is derived from an EMBL/GenBank/DDBJ whole genome shotgun (WGS) entry which is preliminary data.</text>
</comment>
<keyword evidence="4" id="KW-1134">Transmembrane beta strand</keyword>
<keyword evidence="8" id="KW-0626">Porin</keyword>
<dbReference type="InterPro" id="IPR033900">
    <property type="entry name" value="Gram_neg_porin_domain"/>
</dbReference>
<keyword evidence="6 11" id="KW-0732">Signal</keyword>
<evidence type="ECO:0000256" key="10">
    <source>
        <dbReference type="ARBA" id="ARBA00023237"/>
    </source>
</evidence>
<dbReference type="InterPro" id="IPR023614">
    <property type="entry name" value="Porin_dom_sf"/>
</dbReference>
<keyword evidence="5" id="KW-0812">Transmembrane</keyword>
<evidence type="ECO:0000256" key="4">
    <source>
        <dbReference type="ARBA" id="ARBA00022452"/>
    </source>
</evidence>
<dbReference type="GO" id="GO:0015288">
    <property type="term" value="F:porin activity"/>
    <property type="evidence" value="ECO:0007669"/>
    <property type="project" value="UniProtKB-KW"/>
</dbReference>
<dbReference type="OrthoDB" id="8173690at2"/>
<feature type="chain" id="PRO_5019547334" description="Porin domain-containing protein" evidence="11">
    <location>
        <begin position="27"/>
        <end position="344"/>
    </location>
</feature>
<dbReference type="PANTHER" id="PTHR34501:SF9">
    <property type="entry name" value="MAJOR OUTER MEMBRANE PROTEIN P.IA"/>
    <property type="match status" value="1"/>
</dbReference>
<dbReference type="GO" id="GO:0046930">
    <property type="term" value="C:pore complex"/>
    <property type="evidence" value="ECO:0007669"/>
    <property type="project" value="UniProtKB-KW"/>
</dbReference>
<evidence type="ECO:0000256" key="11">
    <source>
        <dbReference type="SAM" id="SignalP"/>
    </source>
</evidence>
<feature type="signal peptide" evidence="11">
    <location>
        <begin position="1"/>
        <end position="26"/>
    </location>
</feature>
<dbReference type="GO" id="GO:0009279">
    <property type="term" value="C:cell outer membrane"/>
    <property type="evidence" value="ECO:0007669"/>
    <property type="project" value="UniProtKB-SubCell"/>
</dbReference>
<name>A0A432VVH5_9GAMM</name>
<proteinExistence type="predicted"/>
<comment type="subunit">
    <text evidence="2">Homotrimer.</text>
</comment>
<dbReference type="Proteomes" id="UP000288395">
    <property type="component" value="Unassembled WGS sequence"/>
</dbReference>
<accession>A0A432VVH5</accession>
<dbReference type="RefSeq" id="WP_126767433.1">
    <property type="nucleotide sequence ID" value="NZ_PIPJ01000005.1"/>
</dbReference>
<reference evidence="14" key="1">
    <citation type="journal article" date="2018" name="Front. Microbiol.">
        <title>Genome-Based Analysis Reveals the Taxonomy and Diversity of the Family Idiomarinaceae.</title>
        <authorList>
            <person name="Liu Y."/>
            <person name="Lai Q."/>
            <person name="Shao Z."/>
        </authorList>
    </citation>
    <scope>NUCLEOTIDE SEQUENCE [LARGE SCALE GENOMIC DNA]</scope>
    <source>
        <strain evidence="14">GBPy7</strain>
    </source>
</reference>
<feature type="domain" description="Porin" evidence="12">
    <location>
        <begin position="14"/>
        <end position="310"/>
    </location>
</feature>
<keyword evidence="10" id="KW-0998">Cell outer membrane</keyword>
<keyword evidence="9" id="KW-0472">Membrane</keyword>
<comment type="subcellular location">
    <subcellularLocation>
        <location evidence="1">Cell outer membrane</location>
        <topology evidence="1">Multi-pass membrane protein</topology>
    </subcellularLocation>
</comment>
<dbReference type="GO" id="GO:0006811">
    <property type="term" value="P:monoatomic ion transport"/>
    <property type="evidence" value="ECO:0007669"/>
    <property type="project" value="UniProtKB-KW"/>
</dbReference>
<dbReference type="Gene3D" id="2.40.160.10">
    <property type="entry name" value="Porin"/>
    <property type="match status" value="1"/>
</dbReference>
<keyword evidence="14" id="KW-1185">Reference proteome</keyword>
<evidence type="ECO:0000256" key="7">
    <source>
        <dbReference type="ARBA" id="ARBA00023065"/>
    </source>
</evidence>
<protein>
    <recommendedName>
        <fullName evidence="12">Porin domain-containing protein</fullName>
    </recommendedName>
</protein>
<dbReference type="Pfam" id="PF13609">
    <property type="entry name" value="Porin_4"/>
    <property type="match status" value="1"/>
</dbReference>
<dbReference type="SUPFAM" id="SSF56935">
    <property type="entry name" value="Porins"/>
    <property type="match status" value="1"/>
</dbReference>
<evidence type="ECO:0000256" key="5">
    <source>
        <dbReference type="ARBA" id="ARBA00022692"/>
    </source>
</evidence>
<gene>
    <name evidence="13" type="ORF">CWE08_08280</name>
</gene>
<dbReference type="InterPro" id="IPR002299">
    <property type="entry name" value="Porin_Neis"/>
</dbReference>
<dbReference type="PRINTS" id="PR00184">
    <property type="entry name" value="NEISSPPORIN"/>
</dbReference>
<evidence type="ECO:0000256" key="6">
    <source>
        <dbReference type="ARBA" id="ARBA00022729"/>
    </source>
</evidence>
<evidence type="ECO:0000256" key="1">
    <source>
        <dbReference type="ARBA" id="ARBA00004571"/>
    </source>
</evidence>
<organism evidence="13 14">
    <name type="scientific">Aliidiomarina iranensis</name>
    <dbReference type="NCBI Taxonomy" id="1434071"/>
    <lineage>
        <taxon>Bacteria</taxon>
        <taxon>Pseudomonadati</taxon>
        <taxon>Pseudomonadota</taxon>
        <taxon>Gammaproteobacteria</taxon>
        <taxon>Alteromonadales</taxon>
        <taxon>Idiomarinaceae</taxon>
        <taxon>Aliidiomarina</taxon>
    </lineage>
</organism>
<evidence type="ECO:0000256" key="8">
    <source>
        <dbReference type="ARBA" id="ARBA00023114"/>
    </source>
</evidence>